<feature type="signal peptide" evidence="1">
    <location>
        <begin position="1"/>
        <end position="26"/>
    </location>
</feature>
<dbReference type="EMBL" id="AP006532">
    <property type="protein sequence ID" value="BAC99963.1"/>
    <property type="molecule type" value="Genomic_DNA"/>
</dbReference>
<accession>Q6YS14</accession>
<gene>
    <name evidence="2" type="primary">B1446H11.13</name>
</gene>
<evidence type="ECO:0000256" key="1">
    <source>
        <dbReference type="SAM" id="SignalP"/>
    </source>
</evidence>
<sequence>MAISGLRMGSAKLVAALCVIVIVAEGHQELPSSLKAKGVLDAATSVKLCSPSLWV</sequence>
<evidence type="ECO:0000313" key="2">
    <source>
        <dbReference type="EMBL" id="BAC99963.1"/>
    </source>
</evidence>
<feature type="chain" id="PRO_5004283583" evidence="1">
    <location>
        <begin position="27"/>
        <end position="55"/>
    </location>
</feature>
<evidence type="ECO:0000313" key="3">
    <source>
        <dbReference type="Proteomes" id="UP000000763"/>
    </source>
</evidence>
<name>Q6YS14_ORYSJ</name>
<dbReference type="Proteomes" id="UP000000763">
    <property type="component" value="Chromosome 8"/>
</dbReference>
<proteinExistence type="predicted"/>
<keyword evidence="1" id="KW-0732">Signal</keyword>
<reference evidence="3" key="2">
    <citation type="journal article" date="2008" name="Nucleic Acids Res.">
        <title>The rice annotation project database (RAP-DB): 2008 update.</title>
        <authorList>
            <consortium name="The rice annotation project (RAP)"/>
        </authorList>
    </citation>
    <scope>GENOME REANNOTATION</scope>
    <source>
        <strain evidence="3">cv. Nipponbare</strain>
    </source>
</reference>
<reference evidence="3" key="1">
    <citation type="journal article" date="2005" name="Nature">
        <title>The map-based sequence of the rice genome.</title>
        <authorList>
            <consortium name="International rice genome sequencing project (IRGSP)"/>
            <person name="Matsumoto T."/>
            <person name="Wu J."/>
            <person name="Kanamori H."/>
            <person name="Katayose Y."/>
            <person name="Fujisawa M."/>
            <person name="Namiki N."/>
            <person name="Mizuno H."/>
            <person name="Yamamoto K."/>
            <person name="Antonio B.A."/>
            <person name="Baba T."/>
            <person name="Sakata K."/>
            <person name="Nagamura Y."/>
            <person name="Aoki H."/>
            <person name="Arikawa K."/>
            <person name="Arita K."/>
            <person name="Bito T."/>
            <person name="Chiden Y."/>
            <person name="Fujitsuka N."/>
            <person name="Fukunaka R."/>
            <person name="Hamada M."/>
            <person name="Harada C."/>
            <person name="Hayashi A."/>
            <person name="Hijishita S."/>
            <person name="Honda M."/>
            <person name="Hosokawa S."/>
            <person name="Ichikawa Y."/>
            <person name="Idonuma A."/>
            <person name="Iijima M."/>
            <person name="Ikeda M."/>
            <person name="Ikeno M."/>
            <person name="Ito K."/>
            <person name="Ito S."/>
            <person name="Ito T."/>
            <person name="Ito Y."/>
            <person name="Ito Y."/>
            <person name="Iwabuchi A."/>
            <person name="Kamiya K."/>
            <person name="Karasawa W."/>
            <person name="Kurita K."/>
            <person name="Katagiri S."/>
            <person name="Kikuta A."/>
            <person name="Kobayashi H."/>
            <person name="Kobayashi N."/>
            <person name="Machita K."/>
            <person name="Maehara T."/>
            <person name="Masukawa M."/>
            <person name="Mizubayashi T."/>
            <person name="Mukai Y."/>
            <person name="Nagasaki H."/>
            <person name="Nagata Y."/>
            <person name="Naito S."/>
            <person name="Nakashima M."/>
            <person name="Nakama Y."/>
            <person name="Nakamichi Y."/>
            <person name="Nakamura M."/>
            <person name="Meguro A."/>
            <person name="Negishi M."/>
            <person name="Ohta I."/>
            <person name="Ohta T."/>
            <person name="Okamoto M."/>
            <person name="Ono N."/>
            <person name="Saji S."/>
            <person name="Sakaguchi M."/>
            <person name="Sakai K."/>
            <person name="Shibata M."/>
            <person name="Shimokawa T."/>
            <person name="Song J."/>
            <person name="Takazaki Y."/>
            <person name="Terasawa K."/>
            <person name="Tsugane M."/>
            <person name="Tsuji K."/>
            <person name="Ueda S."/>
            <person name="Waki K."/>
            <person name="Yamagata H."/>
            <person name="Yamamoto M."/>
            <person name="Yamamoto S."/>
            <person name="Yamane H."/>
            <person name="Yoshiki S."/>
            <person name="Yoshihara R."/>
            <person name="Yukawa K."/>
            <person name="Zhong H."/>
            <person name="Yano M."/>
            <person name="Yuan Q."/>
            <person name="Ouyang S."/>
            <person name="Liu J."/>
            <person name="Jones K.M."/>
            <person name="Gansberger K."/>
            <person name="Moffat K."/>
            <person name="Hill J."/>
            <person name="Bera J."/>
            <person name="Fadrosh D."/>
            <person name="Jin S."/>
            <person name="Johri S."/>
            <person name="Kim M."/>
            <person name="Overton L."/>
            <person name="Reardon M."/>
            <person name="Tsitrin T."/>
            <person name="Vuong H."/>
            <person name="Weaver B."/>
            <person name="Ciecko A."/>
            <person name="Tallon L."/>
            <person name="Jackson J."/>
            <person name="Pai G."/>
            <person name="Aken S.V."/>
            <person name="Utterback T."/>
            <person name="Reidmuller S."/>
            <person name="Feldblyum T."/>
            <person name="Hsiao J."/>
            <person name="Zismann V."/>
            <person name="Iobst S."/>
            <person name="de Vazeille A.R."/>
            <person name="Buell C.R."/>
            <person name="Ying K."/>
            <person name="Li Y."/>
            <person name="Lu T."/>
            <person name="Huang Y."/>
            <person name="Zhao Q."/>
            <person name="Feng Q."/>
            <person name="Zhang L."/>
            <person name="Zhu J."/>
            <person name="Weng Q."/>
            <person name="Mu J."/>
            <person name="Lu Y."/>
            <person name="Fan D."/>
            <person name="Liu Y."/>
            <person name="Guan J."/>
            <person name="Zhang Y."/>
            <person name="Yu S."/>
            <person name="Liu X."/>
            <person name="Zhang Y."/>
            <person name="Hong G."/>
            <person name="Han B."/>
            <person name="Choisne N."/>
            <person name="Demange N."/>
            <person name="Orjeda G."/>
            <person name="Samain S."/>
            <person name="Cattolico L."/>
            <person name="Pelletier E."/>
            <person name="Couloux A."/>
            <person name="Segurens B."/>
            <person name="Wincker P."/>
            <person name="D'Hont A."/>
            <person name="Scarpelli C."/>
            <person name="Weissenbach J."/>
            <person name="Salanoubat M."/>
            <person name="Quetier F."/>
            <person name="Yu Y."/>
            <person name="Kim H.R."/>
            <person name="Rambo T."/>
            <person name="Currie J."/>
            <person name="Collura K."/>
            <person name="Luo M."/>
            <person name="Yang T."/>
            <person name="Ammiraju J.S.S."/>
            <person name="Engler F."/>
            <person name="Soderlund C."/>
            <person name="Wing R.A."/>
            <person name="Palmer L.E."/>
            <person name="de la Bastide M."/>
            <person name="Spiegel L."/>
            <person name="Nascimento L."/>
            <person name="Zutavern T."/>
            <person name="O'Shaughnessy A."/>
            <person name="Dike S."/>
            <person name="Dedhia N."/>
            <person name="Preston R."/>
            <person name="Balija V."/>
            <person name="McCombie W.R."/>
            <person name="Chow T."/>
            <person name="Chen H."/>
            <person name="Chung M."/>
            <person name="Chen C."/>
            <person name="Shaw J."/>
            <person name="Wu H."/>
            <person name="Hsiao K."/>
            <person name="Chao Y."/>
            <person name="Chu M."/>
            <person name="Cheng C."/>
            <person name="Hour A."/>
            <person name="Lee P."/>
            <person name="Lin S."/>
            <person name="Lin Y."/>
            <person name="Liou J."/>
            <person name="Liu S."/>
            <person name="Hsing Y."/>
            <person name="Raghuvanshi S."/>
            <person name="Mohanty A."/>
            <person name="Bharti A.K."/>
            <person name="Gaur A."/>
            <person name="Gupta V."/>
            <person name="Kumar D."/>
            <person name="Ravi V."/>
            <person name="Vij S."/>
            <person name="Kapur A."/>
            <person name="Khurana P."/>
            <person name="Khurana P."/>
            <person name="Khurana J.P."/>
            <person name="Tyagi A.K."/>
            <person name="Gaikwad K."/>
            <person name="Singh A."/>
            <person name="Dalal V."/>
            <person name="Srivastava S."/>
            <person name="Dixit A."/>
            <person name="Pal A.K."/>
            <person name="Ghazi I.A."/>
            <person name="Yadav M."/>
            <person name="Pandit A."/>
            <person name="Bhargava A."/>
            <person name="Sureshbabu K."/>
            <person name="Batra K."/>
            <person name="Sharma T.R."/>
            <person name="Mohapatra T."/>
            <person name="Singh N.K."/>
            <person name="Messing J."/>
            <person name="Nelson A.B."/>
            <person name="Fuks G."/>
            <person name="Kavchok S."/>
            <person name="Keizer G."/>
            <person name="Linton E."/>
            <person name="Llaca V."/>
            <person name="Song R."/>
            <person name="Tanyolac B."/>
            <person name="Young S."/>
            <person name="Ho-Il K."/>
            <person name="Hahn J.H."/>
            <person name="Sangsakoo G."/>
            <person name="Vanavichit A."/>
            <person name="de Mattos Luiz.A.T."/>
            <person name="Zimmer P.D."/>
            <person name="Malone G."/>
            <person name="Dellagostin O."/>
            <person name="de Oliveira A.C."/>
            <person name="Bevan M."/>
            <person name="Bancroft I."/>
            <person name="Minx P."/>
            <person name="Cordum H."/>
            <person name="Wilson R."/>
            <person name="Cheng Z."/>
            <person name="Jin W."/>
            <person name="Jiang J."/>
            <person name="Leong S.A."/>
            <person name="Iwama H."/>
            <person name="Gojobori T."/>
            <person name="Itoh T."/>
            <person name="Niimura Y."/>
            <person name="Fujii Y."/>
            <person name="Habara T."/>
            <person name="Sakai H."/>
            <person name="Sato Y."/>
            <person name="Wilson G."/>
            <person name="Kumar K."/>
            <person name="McCouch S."/>
            <person name="Juretic N."/>
            <person name="Hoen D."/>
            <person name="Wright S."/>
            <person name="Bruskiewich R."/>
            <person name="Bureau T."/>
            <person name="Miyao A."/>
            <person name="Hirochika H."/>
            <person name="Nishikawa T."/>
            <person name="Kadowaki K."/>
            <person name="Sugiura M."/>
            <person name="Burr B."/>
            <person name="Sasaki T."/>
        </authorList>
    </citation>
    <scope>NUCLEOTIDE SEQUENCE [LARGE SCALE GENOMIC DNA]</scope>
    <source>
        <strain evidence="3">cv. Nipponbare</strain>
    </source>
</reference>
<organism evidence="2 3">
    <name type="scientific">Oryza sativa subsp. japonica</name>
    <name type="common">Rice</name>
    <dbReference type="NCBI Taxonomy" id="39947"/>
    <lineage>
        <taxon>Eukaryota</taxon>
        <taxon>Viridiplantae</taxon>
        <taxon>Streptophyta</taxon>
        <taxon>Embryophyta</taxon>
        <taxon>Tracheophyta</taxon>
        <taxon>Spermatophyta</taxon>
        <taxon>Magnoliopsida</taxon>
        <taxon>Liliopsida</taxon>
        <taxon>Poales</taxon>
        <taxon>Poaceae</taxon>
        <taxon>BOP clade</taxon>
        <taxon>Oryzoideae</taxon>
        <taxon>Oryzeae</taxon>
        <taxon>Oryzinae</taxon>
        <taxon>Oryza</taxon>
        <taxon>Oryza sativa</taxon>
    </lineage>
</organism>
<protein>
    <submittedName>
        <fullName evidence="2">Uncharacterized protein</fullName>
    </submittedName>
</protein>
<dbReference type="AlphaFoldDB" id="Q6YS14"/>